<accession>A0A0W1RDK2</accession>
<dbReference type="CDD" id="cd02440">
    <property type="entry name" value="AdoMet_MTases"/>
    <property type="match status" value="1"/>
</dbReference>
<protein>
    <submittedName>
        <fullName evidence="4">Methyltransferase type 11</fullName>
    </submittedName>
</protein>
<feature type="domain" description="Methyltransferase" evidence="3">
    <location>
        <begin position="55"/>
        <end position="151"/>
    </location>
</feature>
<dbReference type="SUPFAM" id="SSF53335">
    <property type="entry name" value="S-adenosyl-L-methionine-dependent methyltransferases"/>
    <property type="match status" value="1"/>
</dbReference>
<dbReference type="STRING" id="1514971.AUR64_03165"/>
<dbReference type="EMBL" id="LOPU01000003">
    <property type="protein sequence ID" value="KTG11519.1"/>
    <property type="molecule type" value="Genomic_DNA"/>
</dbReference>
<evidence type="ECO:0000256" key="2">
    <source>
        <dbReference type="ARBA" id="ARBA00022679"/>
    </source>
</evidence>
<proteinExistence type="predicted"/>
<evidence type="ECO:0000256" key="1">
    <source>
        <dbReference type="ARBA" id="ARBA00022603"/>
    </source>
</evidence>
<keyword evidence="5" id="KW-1185">Reference proteome</keyword>
<dbReference type="GO" id="GO:0008168">
    <property type="term" value="F:methyltransferase activity"/>
    <property type="evidence" value="ECO:0007669"/>
    <property type="project" value="UniProtKB-KW"/>
</dbReference>
<dbReference type="InterPro" id="IPR041698">
    <property type="entry name" value="Methyltransf_25"/>
</dbReference>
<dbReference type="GO" id="GO:0032259">
    <property type="term" value="P:methylation"/>
    <property type="evidence" value="ECO:0007669"/>
    <property type="project" value="UniProtKB-KW"/>
</dbReference>
<keyword evidence="2 4" id="KW-0808">Transferase</keyword>
<evidence type="ECO:0000313" key="4">
    <source>
        <dbReference type="EMBL" id="KTG11519.1"/>
    </source>
</evidence>
<dbReference type="AlphaFoldDB" id="A0A0W1RDK2"/>
<dbReference type="Gene3D" id="3.40.50.150">
    <property type="entry name" value="Vaccinia Virus protein VP39"/>
    <property type="match status" value="1"/>
</dbReference>
<organism evidence="4 5">
    <name type="scientific">Haloprofundus marisrubri</name>
    <dbReference type="NCBI Taxonomy" id="1514971"/>
    <lineage>
        <taxon>Archaea</taxon>
        <taxon>Methanobacteriati</taxon>
        <taxon>Methanobacteriota</taxon>
        <taxon>Stenosarchaea group</taxon>
        <taxon>Halobacteria</taxon>
        <taxon>Halobacteriales</taxon>
        <taxon>Haloferacaceae</taxon>
        <taxon>Haloprofundus</taxon>
    </lineage>
</organism>
<keyword evidence="1 4" id="KW-0489">Methyltransferase</keyword>
<dbReference type="InterPro" id="IPR029063">
    <property type="entry name" value="SAM-dependent_MTases_sf"/>
</dbReference>
<dbReference type="RefSeq" id="WP_058580002.1">
    <property type="nucleotide sequence ID" value="NZ_LOPU01000003.1"/>
</dbReference>
<dbReference type="Proteomes" id="UP000054387">
    <property type="component" value="Unassembled WGS sequence"/>
</dbReference>
<comment type="caution">
    <text evidence="4">The sequence shown here is derived from an EMBL/GenBank/DDBJ whole genome shotgun (WGS) entry which is preliminary data.</text>
</comment>
<dbReference type="Pfam" id="PF13649">
    <property type="entry name" value="Methyltransf_25"/>
    <property type="match status" value="1"/>
</dbReference>
<name>A0A0W1RDK2_9EURY</name>
<sequence length="223" mass="24326">MTANADERDGASVYDWWSRHPRAFDLLYGFAFLGREEEIRQQSLDVLAATSGEWILELGCGPGNSFESLRSAVGRSGTVVGFDASDGMVREATTKIRRAGWQNVHAVRADALRPPFDAASFDAIYASMSLSAVPDPKRAIETAKTLLRPGGRLVVLDGQPFQERPWTLANAVVVPVSKRTTDWQPEIHLPSVLRCSFDSVDVRTFNAGTVLLACARKSASETG</sequence>
<evidence type="ECO:0000259" key="3">
    <source>
        <dbReference type="Pfam" id="PF13649"/>
    </source>
</evidence>
<reference evidence="4 5" key="1">
    <citation type="submission" date="2015-12" db="EMBL/GenBank/DDBJ databases">
        <title>Haloprofundus marisrubri gen. nov., sp. nov., an extremely halophilic archaeon isolated from the Discovery deep brine-seawater interface in the Red Sea.</title>
        <authorList>
            <person name="Zhang G."/>
            <person name="Stingl U."/>
            <person name="Rashid M."/>
        </authorList>
    </citation>
    <scope>NUCLEOTIDE SEQUENCE [LARGE SCALE GENOMIC DNA]</scope>
    <source>
        <strain evidence="4 5">SB9</strain>
    </source>
</reference>
<dbReference type="OrthoDB" id="182741at2157"/>
<dbReference type="PANTHER" id="PTHR43861">
    <property type="entry name" value="TRANS-ACONITATE 2-METHYLTRANSFERASE-RELATED"/>
    <property type="match status" value="1"/>
</dbReference>
<gene>
    <name evidence="4" type="ORF">AUR64_03165</name>
</gene>
<dbReference type="PANTHER" id="PTHR43861:SF1">
    <property type="entry name" value="TRANS-ACONITATE 2-METHYLTRANSFERASE"/>
    <property type="match status" value="1"/>
</dbReference>
<evidence type="ECO:0000313" key="5">
    <source>
        <dbReference type="Proteomes" id="UP000054387"/>
    </source>
</evidence>